<dbReference type="PANTHER" id="PTHR30146:SF33">
    <property type="entry name" value="TRANSCRIPTIONAL REGULATOR"/>
    <property type="match status" value="1"/>
</dbReference>
<organism evidence="6 7">
    <name type="scientific">Allorhizobium terrae</name>
    <dbReference type="NCBI Taxonomy" id="1848972"/>
    <lineage>
        <taxon>Bacteria</taxon>
        <taxon>Pseudomonadati</taxon>
        <taxon>Pseudomonadota</taxon>
        <taxon>Alphaproteobacteria</taxon>
        <taxon>Hyphomicrobiales</taxon>
        <taxon>Rhizobiaceae</taxon>
        <taxon>Rhizobium/Agrobacterium group</taxon>
        <taxon>Allorhizobium</taxon>
    </lineage>
</organism>
<dbReference type="PANTHER" id="PTHR30146">
    <property type="entry name" value="LACI-RELATED TRANSCRIPTIONAL REPRESSOR"/>
    <property type="match status" value="1"/>
</dbReference>
<evidence type="ECO:0000313" key="7">
    <source>
        <dbReference type="Proteomes" id="UP000310754"/>
    </source>
</evidence>
<sequence>MRFEMSDIDHKRQLMSKHRKPPTMADIARITGVSPMTVSRAFKADSLINKETREAILQAAEDLGYVFDSTASNLRSQKSDFVAVTIPSINNANFADTVGGLSETLATRRMQILLGYTNYDMQEEERLIEQLLRRKPQAIVVTGGKHTDRARRLLENAPIPVIETWDIPAKPIGYYIGFSNAAAVREMVDHFVKVGYRRIAFIGGDVGRDTRGSDRRLGFVEAMKTHGLDSSRLIAAGPPPISMREGANAMARLLQEFPDTEAVICVSDLSAFGALTECQRRHIAVPSRIAIGGFGDYEIGSISVPTLTTINARSRDIGQRTGQLILDILDDRPDTDHVLIKPELIVRESSK</sequence>
<dbReference type="CDD" id="cd01392">
    <property type="entry name" value="HTH_LacI"/>
    <property type="match status" value="1"/>
</dbReference>
<dbReference type="InterPro" id="IPR046335">
    <property type="entry name" value="LacI/GalR-like_sensor"/>
</dbReference>
<keyword evidence="2 6" id="KW-0238">DNA-binding</keyword>
<dbReference type="PROSITE" id="PS50932">
    <property type="entry name" value="HTH_LACI_2"/>
    <property type="match status" value="1"/>
</dbReference>
<reference evidence="6 7" key="1">
    <citation type="submission" date="2019-04" db="EMBL/GenBank/DDBJ databases">
        <title>Rhizobium terrae sp. nov., isolated from a paddy soil.</title>
        <authorList>
            <person name="Lin S.-Y."/>
            <person name="Hameed A."/>
            <person name="Huang H.-I."/>
            <person name="Young C.-C."/>
        </authorList>
    </citation>
    <scope>NUCLEOTIDE SEQUENCE [LARGE SCALE GENOMIC DNA]</scope>
    <source>
        <strain evidence="6 7">CC-HIH110</strain>
    </source>
</reference>
<keyword evidence="1" id="KW-0805">Transcription regulation</keyword>
<dbReference type="EMBL" id="SSOA01000013">
    <property type="protein sequence ID" value="THF47395.1"/>
    <property type="molecule type" value="Genomic_DNA"/>
</dbReference>
<dbReference type="GO" id="GO:0003700">
    <property type="term" value="F:DNA-binding transcription factor activity"/>
    <property type="evidence" value="ECO:0007669"/>
    <property type="project" value="TreeGrafter"/>
</dbReference>
<proteinExistence type="predicted"/>
<keyword evidence="3" id="KW-0804">Transcription</keyword>
<evidence type="ECO:0000313" key="6">
    <source>
        <dbReference type="EMBL" id="THF47395.1"/>
    </source>
</evidence>
<evidence type="ECO:0000256" key="2">
    <source>
        <dbReference type="ARBA" id="ARBA00023125"/>
    </source>
</evidence>
<feature type="compositionally biased region" description="Basic and acidic residues" evidence="4">
    <location>
        <begin position="1"/>
        <end position="12"/>
    </location>
</feature>
<keyword evidence="7" id="KW-1185">Reference proteome</keyword>
<evidence type="ECO:0000259" key="5">
    <source>
        <dbReference type="PROSITE" id="PS50932"/>
    </source>
</evidence>
<protein>
    <submittedName>
        <fullName evidence="6">LacI family DNA-binding transcriptional regulator</fullName>
    </submittedName>
</protein>
<evidence type="ECO:0000256" key="3">
    <source>
        <dbReference type="ARBA" id="ARBA00023163"/>
    </source>
</evidence>
<gene>
    <name evidence="6" type="ORF">E6C51_18335</name>
</gene>
<dbReference type="InterPro" id="IPR028082">
    <property type="entry name" value="Peripla_BP_I"/>
</dbReference>
<comment type="caution">
    <text evidence="6">The sequence shown here is derived from an EMBL/GenBank/DDBJ whole genome shotgun (WGS) entry which is preliminary data.</text>
</comment>
<dbReference type="SMART" id="SM00354">
    <property type="entry name" value="HTH_LACI"/>
    <property type="match status" value="1"/>
</dbReference>
<name>A0A4S3ZPG4_9HYPH</name>
<dbReference type="Gene3D" id="3.40.50.2300">
    <property type="match status" value="2"/>
</dbReference>
<evidence type="ECO:0000256" key="4">
    <source>
        <dbReference type="SAM" id="MobiDB-lite"/>
    </source>
</evidence>
<dbReference type="AlphaFoldDB" id="A0A4S3ZPG4"/>
<dbReference type="Pfam" id="PF00356">
    <property type="entry name" value="LacI"/>
    <property type="match status" value="1"/>
</dbReference>
<dbReference type="Gene3D" id="1.10.260.40">
    <property type="entry name" value="lambda repressor-like DNA-binding domains"/>
    <property type="match status" value="1"/>
</dbReference>
<accession>A0A4S3ZPG4</accession>
<dbReference type="Pfam" id="PF13377">
    <property type="entry name" value="Peripla_BP_3"/>
    <property type="match status" value="1"/>
</dbReference>
<dbReference type="InterPro" id="IPR010982">
    <property type="entry name" value="Lambda_DNA-bd_dom_sf"/>
</dbReference>
<dbReference type="InterPro" id="IPR000843">
    <property type="entry name" value="HTH_LacI"/>
</dbReference>
<evidence type="ECO:0000256" key="1">
    <source>
        <dbReference type="ARBA" id="ARBA00023015"/>
    </source>
</evidence>
<dbReference type="SUPFAM" id="SSF53822">
    <property type="entry name" value="Periplasmic binding protein-like I"/>
    <property type="match status" value="1"/>
</dbReference>
<dbReference type="GO" id="GO:0000976">
    <property type="term" value="F:transcription cis-regulatory region binding"/>
    <property type="evidence" value="ECO:0007669"/>
    <property type="project" value="TreeGrafter"/>
</dbReference>
<feature type="region of interest" description="Disordered" evidence="4">
    <location>
        <begin position="1"/>
        <end position="21"/>
    </location>
</feature>
<feature type="domain" description="HTH lacI-type" evidence="5">
    <location>
        <begin position="22"/>
        <end position="76"/>
    </location>
</feature>
<dbReference type="SUPFAM" id="SSF47413">
    <property type="entry name" value="lambda repressor-like DNA-binding domains"/>
    <property type="match status" value="1"/>
</dbReference>
<dbReference type="CDD" id="cd01575">
    <property type="entry name" value="PBP1_GntR"/>
    <property type="match status" value="1"/>
</dbReference>
<dbReference type="Proteomes" id="UP000310754">
    <property type="component" value="Unassembled WGS sequence"/>
</dbReference>